<keyword evidence="1" id="KW-0732">Signal</keyword>
<name>A0ABN2R7X8_9MICO</name>
<feature type="chain" id="PRO_5046176172" description="DUF4825 domain-containing protein" evidence="1">
    <location>
        <begin position="24"/>
        <end position="168"/>
    </location>
</feature>
<comment type="caution">
    <text evidence="3">The sequence shown here is derived from an EMBL/GenBank/DDBJ whole genome shotgun (WGS) entry which is preliminary data.</text>
</comment>
<dbReference type="Proteomes" id="UP001500013">
    <property type="component" value="Unassembled WGS sequence"/>
</dbReference>
<evidence type="ECO:0000313" key="3">
    <source>
        <dbReference type="EMBL" id="GAA1965033.1"/>
    </source>
</evidence>
<evidence type="ECO:0000259" key="2">
    <source>
        <dbReference type="Pfam" id="PF16107"/>
    </source>
</evidence>
<proteinExistence type="predicted"/>
<feature type="domain" description="DUF4825" evidence="2">
    <location>
        <begin position="52"/>
        <end position="133"/>
    </location>
</feature>
<feature type="signal peptide" evidence="1">
    <location>
        <begin position="1"/>
        <end position="23"/>
    </location>
</feature>
<dbReference type="RefSeq" id="WP_344057330.1">
    <property type="nucleotide sequence ID" value="NZ_BAAAPU010000001.1"/>
</dbReference>
<accession>A0ABN2R7X8</accession>
<gene>
    <name evidence="3" type="ORF">GCM10009817_01000</name>
</gene>
<sequence>MSKPRLKKVIASTALGLALGASALTGCTGSDDPSTTASATGRPEARTEALWAGRTAYVGDNSKVIALVDAAGFGPRGTYSLSLWTTRPPYAVTIDLPHPAKPFEQTDFSAAATLLLGTVRNLDVVHVTSQGKTYTLTAGEATATLGHDVKTLGTDRQALAGYVRSIED</sequence>
<dbReference type="Pfam" id="PF16107">
    <property type="entry name" value="DUF4825"/>
    <property type="match status" value="1"/>
</dbReference>
<dbReference type="EMBL" id="BAAAPU010000001">
    <property type="protein sequence ID" value="GAA1965033.1"/>
    <property type="molecule type" value="Genomic_DNA"/>
</dbReference>
<keyword evidence="4" id="KW-1185">Reference proteome</keyword>
<dbReference type="InterPro" id="IPR032250">
    <property type="entry name" value="DUF4825"/>
</dbReference>
<protein>
    <recommendedName>
        <fullName evidence="2">DUF4825 domain-containing protein</fullName>
    </recommendedName>
</protein>
<evidence type="ECO:0000256" key="1">
    <source>
        <dbReference type="SAM" id="SignalP"/>
    </source>
</evidence>
<dbReference type="PROSITE" id="PS51257">
    <property type="entry name" value="PROKAR_LIPOPROTEIN"/>
    <property type="match status" value="1"/>
</dbReference>
<evidence type="ECO:0000313" key="4">
    <source>
        <dbReference type="Proteomes" id="UP001500013"/>
    </source>
</evidence>
<organism evidence="3 4">
    <name type="scientific">Terrabacter lapilli</name>
    <dbReference type="NCBI Taxonomy" id="436231"/>
    <lineage>
        <taxon>Bacteria</taxon>
        <taxon>Bacillati</taxon>
        <taxon>Actinomycetota</taxon>
        <taxon>Actinomycetes</taxon>
        <taxon>Micrococcales</taxon>
        <taxon>Intrasporangiaceae</taxon>
        <taxon>Terrabacter</taxon>
    </lineage>
</organism>
<reference evidence="3 4" key="1">
    <citation type="journal article" date="2019" name="Int. J. Syst. Evol. Microbiol.">
        <title>The Global Catalogue of Microorganisms (GCM) 10K type strain sequencing project: providing services to taxonomists for standard genome sequencing and annotation.</title>
        <authorList>
            <consortium name="The Broad Institute Genomics Platform"/>
            <consortium name="The Broad Institute Genome Sequencing Center for Infectious Disease"/>
            <person name="Wu L."/>
            <person name="Ma J."/>
        </authorList>
    </citation>
    <scope>NUCLEOTIDE SEQUENCE [LARGE SCALE GENOMIC DNA]</scope>
    <source>
        <strain evidence="3 4">JCM 15628</strain>
    </source>
</reference>